<keyword evidence="6" id="KW-0282">Flagellum</keyword>
<protein>
    <submittedName>
        <fullName evidence="6">Flagellar protein FliS</fullName>
    </submittedName>
</protein>
<evidence type="ECO:0000256" key="3">
    <source>
        <dbReference type="ARBA" id="ARBA00022490"/>
    </source>
</evidence>
<gene>
    <name evidence="6" type="ORF">EDD59_101211</name>
</gene>
<name>A0A4R3KH64_9FIRM</name>
<dbReference type="GO" id="GO:0044780">
    <property type="term" value="P:bacterial-type flagellum assembly"/>
    <property type="evidence" value="ECO:0007669"/>
    <property type="project" value="InterPro"/>
</dbReference>
<dbReference type="InterPro" id="IPR003713">
    <property type="entry name" value="FliS"/>
</dbReference>
<dbReference type="NCBIfam" id="TIGR00208">
    <property type="entry name" value="fliS"/>
    <property type="match status" value="1"/>
</dbReference>
<comment type="caution">
    <text evidence="6">The sequence shown here is derived from an EMBL/GenBank/DDBJ whole genome shotgun (WGS) entry which is preliminary data.</text>
</comment>
<keyword evidence="5" id="KW-0143">Chaperone</keyword>
<keyword evidence="7" id="KW-1185">Reference proteome</keyword>
<dbReference type="SUPFAM" id="SSF101116">
    <property type="entry name" value="Flagellar export chaperone FliS"/>
    <property type="match status" value="1"/>
</dbReference>
<dbReference type="AlphaFoldDB" id="A0A4R3KH64"/>
<dbReference type="GO" id="GO:0071973">
    <property type="term" value="P:bacterial-type flagellum-dependent cell motility"/>
    <property type="evidence" value="ECO:0007669"/>
    <property type="project" value="TreeGrafter"/>
</dbReference>
<dbReference type="RefSeq" id="WP_330571839.1">
    <property type="nucleotide sequence ID" value="NZ_DAIPCY010000001.1"/>
</dbReference>
<organism evidence="6 7">
    <name type="scientific">Muricomes intestini</name>
    <dbReference type="NCBI Taxonomy" id="1796634"/>
    <lineage>
        <taxon>Bacteria</taxon>
        <taxon>Bacillati</taxon>
        <taxon>Bacillota</taxon>
        <taxon>Clostridia</taxon>
        <taxon>Lachnospirales</taxon>
        <taxon>Lachnospiraceae</taxon>
        <taxon>Muricomes</taxon>
    </lineage>
</organism>
<dbReference type="Pfam" id="PF02561">
    <property type="entry name" value="FliS"/>
    <property type="match status" value="1"/>
</dbReference>
<evidence type="ECO:0000256" key="4">
    <source>
        <dbReference type="ARBA" id="ARBA00022795"/>
    </source>
</evidence>
<keyword evidence="3" id="KW-0963">Cytoplasm</keyword>
<comment type="similarity">
    <text evidence="2">Belongs to the FliS family.</text>
</comment>
<dbReference type="PANTHER" id="PTHR34773">
    <property type="entry name" value="FLAGELLAR SECRETION CHAPERONE FLIS"/>
    <property type="match status" value="1"/>
</dbReference>
<evidence type="ECO:0000313" key="6">
    <source>
        <dbReference type="EMBL" id="TCS82802.1"/>
    </source>
</evidence>
<keyword evidence="6" id="KW-0966">Cell projection</keyword>
<evidence type="ECO:0000256" key="2">
    <source>
        <dbReference type="ARBA" id="ARBA00008787"/>
    </source>
</evidence>
<dbReference type="GO" id="GO:0005829">
    <property type="term" value="C:cytosol"/>
    <property type="evidence" value="ECO:0007669"/>
    <property type="project" value="UniProtKB-SubCell"/>
</dbReference>
<keyword evidence="4" id="KW-1005">Bacterial flagellum biogenesis</keyword>
<reference evidence="6 7" key="1">
    <citation type="submission" date="2019-03" db="EMBL/GenBank/DDBJ databases">
        <title>Genomic Encyclopedia of Type Strains, Phase IV (KMG-IV): sequencing the most valuable type-strain genomes for metagenomic binning, comparative biology and taxonomic classification.</title>
        <authorList>
            <person name="Goeker M."/>
        </authorList>
    </citation>
    <scope>NUCLEOTIDE SEQUENCE [LARGE SCALE GENOMIC DNA]</scope>
    <source>
        <strain evidence="6 7">DSM 29489</strain>
    </source>
</reference>
<accession>A0A4R3KH64</accession>
<dbReference type="CDD" id="cd16098">
    <property type="entry name" value="FliS"/>
    <property type="match status" value="1"/>
</dbReference>
<dbReference type="Gene3D" id="1.20.120.340">
    <property type="entry name" value="Flagellar protein FliS"/>
    <property type="match status" value="1"/>
</dbReference>
<dbReference type="EMBL" id="SLZZ01000001">
    <property type="protein sequence ID" value="TCS82802.1"/>
    <property type="molecule type" value="Genomic_DNA"/>
</dbReference>
<dbReference type="PANTHER" id="PTHR34773:SF1">
    <property type="entry name" value="FLAGELLAR SECRETION CHAPERONE FLIS"/>
    <property type="match status" value="1"/>
</dbReference>
<proteinExistence type="inferred from homology"/>
<keyword evidence="6" id="KW-0969">Cilium</keyword>
<evidence type="ECO:0000313" key="7">
    <source>
        <dbReference type="Proteomes" id="UP000295726"/>
    </source>
</evidence>
<dbReference type="Proteomes" id="UP000295726">
    <property type="component" value="Unassembled WGS sequence"/>
</dbReference>
<sequence length="119" mass="13995">MDGYQQYKEQSVMTMTPGELLLLLYDELMKRLKRAEIALDTKNYELFEQSVDRSVEIVKYLKDTLNHSYEISTELGSMYDFFIYELSRLQAGRKKKTIQELQPLVKELRDAFAVAEKAI</sequence>
<evidence type="ECO:0000256" key="1">
    <source>
        <dbReference type="ARBA" id="ARBA00004514"/>
    </source>
</evidence>
<dbReference type="InterPro" id="IPR036584">
    <property type="entry name" value="FliS_sf"/>
</dbReference>
<comment type="subcellular location">
    <subcellularLocation>
        <location evidence="1">Cytoplasm</location>
        <location evidence="1">Cytosol</location>
    </subcellularLocation>
</comment>
<evidence type="ECO:0000256" key="5">
    <source>
        <dbReference type="ARBA" id="ARBA00023186"/>
    </source>
</evidence>